<evidence type="ECO:0000313" key="12">
    <source>
        <dbReference type="EMBL" id="QCG68182.1"/>
    </source>
</evidence>
<dbReference type="GO" id="GO:0052621">
    <property type="term" value="F:diguanylate cyclase activity"/>
    <property type="evidence" value="ECO:0007669"/>
    <property type="project" value="UniProtKB-EC"/>
</dbReference>
<dbReference type="PROSITE" id="PS50887">
    <property type="entry name" value="GGDEF"/>
    <property type="match status" value="1"/>
</dbReference>
<keyword evidence="5" id="KW-1003">Cell membrane</keyword>
<evidence type="ECO:0000256" key="4">
    <source>
        <dbReference type="ARBA" id="ARBA00012528"/>
    </source>
</evidence>
<evidence type="ECO:0000256" key="10">
    <source>
        <dbReference type="SAM" id="Phobius"/>
    </source>
</evidence>
<accession>A0A4P7YA36</accession>
<evidence type="ECO:0000256" key="6">
    <source>
        <dbReference type="ARBA" id="ARBA00022692"/>
    </source>
</evidence>
<evidence type="ECO:0000256" key="8">
    <source>
        <dbReference type="ARBA" id="ARBA00023136"/>
    </source>
</evidence>
<feature type="domain" description="GGDEF" evidence="11">
    <location>
        <begin position="396"/>
        <end position="526"/>
    </location>
</feature>
<comment type="catalytic activity">
    <reaction evidence="9">
        <text>2 GTP = 3',3'-c-di-GMP + 2 diphosphate</text>
        <dbReference type="Rhea" id="RHEA:24898"/>
        <dbReference type="ChEBI" id="CHEBI:33019"/>
        <dbReference type="ChEBI" id="CHEBI:37565"/>
        <dbReference type="ChEBI" id="CHEBI:58805"/>
        <dbReference type="EC" id="2.7.7.65"/>
    </reaction>
</comment>
<name>A0A4P7YA36_PSEVE</name>
<protein>
    <recommendedName>
        <fullName evidence="4">diguanylate cyclase</fullName>
        <ecNumber evidence="4">2.7.7.65</ecNumber>
    </recommendedName>
</protein>
<evidence type="ECO:0000256" key="1">
    <source>
        <dbReference type="ARBA" id="ARBA00001946"/>
    </source>
</evidence>
<dbReference type="NCBIfam" id="TIGR00254">
    <property type="entry name" value="GGDEF"/>
    <property type="match status" value="1"/>
</dbReference>
<dbReference type="Pfam" id="PF02743">
    <property type="entry name" value="dCache_1"/>
    <property type="match status" value="1"/>
</dbReference>
<dbReference type="CDD" id="cd12912">
    <property type="entry name" value="PDC2_MCP_like"/>
    <property type="match status" value="1"/>
</dbReference>
<dbReference type="RefSeq" id="WP_046481863.1">
    <property type="nucleotide sequence ID" value="NZ_CP039631.3"/>
</dbReference>
<dbReference type="SMART" id="SM00267">
    <property type="entry name" value="GGDEF"/>
    <property type="match status" value="1"/>
</dbReference>
<evidence type="ECO:0000256" key="7">
    <source>
        <dbReference type="ARBA" id="ARBA00022989"/>
    </source>
</evidence>
<dbReference type="PANTHER" id="PTHR45138">
    <property type="entry name" value="REGULATORY COMPONENTS OF SENSORY TRANSDUCTION SYSTEM"/>
    <property type="match status" value="1"/>
</dbReference>
<dbReference type="InterPro" id="IPR029151">
    <property type="entry name" value="Sensor-like_sf"/>
</dbReference>
<sequence length="530" mass="58786">MVSNITLSYFFRVNLRRLILFLALLSALVIQFNTFYASYSVQRQLLIDNTLASNRAYASKLADSIDQFLQSTQQQLAYSASLLTAKFGDAELLMAEAERLRLQTNSFNSVVFVDANGKVVATSPDTLSILGKKLDSPGANEALNVRRPVISAPYISVAGNLLVFISHPVTDSAGRYLGYIGGTVYLKQKSILNKLLGEHYYHDGSYLYVVDQSRRLLYHPDASRVGEEVGPNLVIDAVLRGETGDMRINNSQGIDLLAGYAIVPMTHWGVVAQRPTQATLAPISGLMSSMLLNTLPLAILTLLFIWWFANMIASPLRELADSAQEMDHPATAERIQKVHSWYFESSEIKRAMLIGFKLLHYKINKLLLDVQTDPLTGLHNRRGLDLALDLMQSTRRNFAVVSLDIDNFKSVNDTYGHDAGDEVLQSLAKIMQNVSRDEDVVCRIGGEEFLILLPSVGSKVAEEVAERLRRQVEQTRFGPVGQLTISLGVAQWSQDLGDVEAVLKVADNMLYKAKRNGRNRVVVAESSDCV</sequence>
<comment type="subcellular location">
    <subcellularLocation>
        <location evidence="2">Cell inner membrane</location>
    </subcellularLocation>
    <subcellularLocation>
        <location evidence="3">Cell membrane</location>
        <topology evidence="3">Multi-pass membrane protein</topology>
    </subcellularLocation>
</comment>
<dbReference type="EMBL" id="CP039631">
    <property type="protein sequence ID" value="QCG68182.1"/>
    <property type="molecule type" value="Genomic_DNA"/>
</dbReference>
<gene>
    <name evidence="12" type="ORF">E4167_29980</name>
</gene>
<feature type="transmembrane region" description="Helical" evidence="10">
    <location>
        <begin position="290"/>
        <end position="309"/>
    </location>
</feature>
<evidence type="ECO:0000256" key="9">
    <source>
        <dbReference type="ARBA" id="ARBA00034247"/>
    </source>
</evidence>
<dbReference type="Proteomes" id="UP000298274">
    <property type="component" value="Chromosome"/>
</dbReference>
<dbReference type="Gene3D" id="3.30.450.20">
    <property type="entry name" value="PAS domain"/>
    <property type="match status" value="1"/>
</dbReference>
<dbReference type="PANTHER" id="PTHR45138:SF9">
    <property type="entry name" value="DIGUANYLATE CYCLASE DGCM-RELATED"/>
    <property type="match status" value="1"/>
</dbReference>
<dbReference type="InterPro" id="IPR000160">
    <property type="entry name" value="GGDEF_dom"/>
</dbReference>
<keyword evidence="7 10" id="KW-1133">Transmembrane helix</keyword>
<organism evidence="12 13">
    <name type="scientific">Pseudomonas veronii</name>
    <dbReference type="NCBI Taxonomy" id="76761"/>
    <lineage>
        <taxon>Bacteria</taxon>
        <taxon>Pseudomonadati</taxon>
        <taxon>Pseudomonadota</taxon>
        <taxon>Gammaproteobacteria</taxon>
        <taxon>Pseudomonadales</taxon>
        <taxon>Pseudomonadaceae</taxon>
        <taxon>Pseudomonas</taxon>
    </lineage>
</organism>
<dbReference type="CDD" id="cd18773">
    <property type="entry name" value="PDC1_HK_sensor"/>
    <property type="match status" value="1"/>
</dbReference>
<evidence type="ECO:0000256" key="2">
    <source>
        <dbReference type="ARBA" id="ARBA00004533"/>
    </source>
</evidence>
<dbReference type="Pfam" id="PF00990">
    <property type="entry name" value="GGDEF"/>
    <property type="match status" value="1"/>
</dbReference>
<keyword evidence="6 10" id="KW-0812">Transmembrane</keyword>
<dbReference type="SUPFAM" id="SSF103190">
    <property type="entry name" value="Sensory domain-like"/>
    <property type="match status" value="2"/>
</dbReference>
<dbReference type="InterPro" id="IPR029787">
    <property type="entry name" value="Nucleotide_cyclase"/>
</dbReference>
<dbReference type="Gene3D" id="3.30.70.270">
    <property type="match status" value="1"/>
</dbReference>
<dbReference type="FunFam" id="3.30.70.270:FF:000001">
    <property type="entry name" value="Diguanylate cyclase domain protein"/>
    <property type="match status" value="1"/>
</dbReference>
<keyword evidence="8 10" id="KW-0472">Membrane</keyword>
<dbReference type="CDD" id="cd01949">
    <property type="entry name" value="GGDEF"/>
    <property type="match status" value="1"/>
</dbReference>
<dbReference type="EC" id="2.7.7.65" evidence="4"/>
<dbReference type="InterPro" id="IPR050469">
    <property type="entry name" value="Diguanylate_Cyclase"/>
</dbReference>
<dbReference type="InterPro" id="IPR033479">
    <property type="entry name" value="dCache_1"/>
</dbReference>
<evidence type="ECO:0000259" key="11">
    <source>
        <dbReference type="PROSITE" id="PS50887"/>
    </source>
</evidence>
<dbReference type="InterPro" id="IPR043128">
    <property type="entry name" value="Rev_trsase/Diguanyl_cyclase"/>
</dbReference>
<proteinExistence type="predicted"/>
<reference evidence="13" key="1">
    <citation type="submission" date="2019-04" db="EMBL/GenBank/DDBJ databases">
        <title>Complete genome sequence of Pseudomonas veronii strain PVy, a versatile degrader capable of using multiple contaminants as sole carbon sources.</title>
        <authorList>
            <person name="Lopez-Echartea E."/>
            <person name="Ridl J."/>
            <person name="Pajer P."/>
            <person name="Strejcek M."/>
            <person name="Suman J."/>
            <person name="Uhlik O."/>
        </authorList>
    </citation>
    <scope>NUCLEOTIDE SEQUENCE [LARGE SCALE GENOMIC DNA]</scope>
    <source>
        <strain evidence="13">Pvy</strain>
    </source>
</reference>
<evidence type="ECO:0000313" key="13">
    <source>
        <dbReference type="Proteomes" id="UP000298274"/>
    </source>
</evidence>
<evidence type="ECO:0000256" key="3">
    <source>
        <dbReference type="ARBA" id="ARBA00004651"/>
    </source>
</evidence>
<evidence type="ECO:0000256" key="5">
    <source>
        <dbReference type="ARBA" id="ARBA00022475"/>
    </source>
</evidence>
<dbReference type="AlphaFoldDB" id="A0A4P7YA36"/>
<dbReference type="SUPFAM" id="SSF55073">
    <property type="entry name" value="Nucleotide cyclase"/>
    <property type="match status" value="1"/>
</dbReference>
<comment type="cofactor">
    <cofactor evidence="1">
        <name>Mg(2+)</name>
        <dbReference type="ChEBI" id="CHEBI:18420"/>
    </cofactor>
</comment>
<dbReference type="GO" id="GO:0005886">
    <property type="term" value="C:plasma membrane"/>
    <property type="evidence" value="ECO:0007669"/>
    <property type="project" value="UniProtKB-SubCell"/>
</dbReference>